<dbReference type="InterPro" id="IPR013325">
    <property type="entry name" value="RNA_pol_sigma_r2"/>
</dbReference>
<dbReference type="OrthoDB" id="6383365at2"/>
<dbReference type="GO" id="GO:0006352">
    <property type="term" value="P:DNA-templated transcription initiation"/>
    <property type="evidence" value="ECO:0007669"/>
    <property type="project" value="InterPro"/>
</dbReference>
<gene>
    <name evidence="2" type="ORF">Pan241w_47560</name>
</gene>
<accession>A0A517RLE7</accession>
<dbReference type="Gene3D" id="1.10.1740.10">
    <property type="match status" value="1"/>
</dbReference>
<dbReference type="KEGG" id="gaz:Pan241w_47560"/>
<dbReference type="Pfam" id="PF04542">
    <property type="entry name" value="Sigma70_r2"/>
    <property type="match status" value="1"/>
</dbReference>
<dbReference type="Proteomes" id="UP000317171">
    <property type="component" value="Chromosome"/>
</dbReference>
<reference evidence="2 3" key="1">
    <citation type="submission" date="2019-02" db="EMBL/GenBank/DDBJ databases">
        <title>Deep-cultivation of Planctomycetes and their phenomic and genomic characterization uncovers novel biology.</title>
        <authorList>
            <person name="Wiegand S."/>
            <person name="Jogler M."/>
            <person name="Boedeker C."/>
            <person name="Pinto D."/>
            <person name="Vollmers J."/>
            <person name="Rivas-Marin E."/>
            <person name="Kohn T."/>
            <person name="Peeters S.H."/>
            <person name="Heuer A."/>
            <person name="Rast P."/>
            <person name="Oberbeckmann S."/>
            <person name="Bunk B."/>
            <person name="Jeske O."/>
            <person name="Meyerdierks A."/>
            <person name="Storesund J.E."/>
            <person name="Kallscheuer N."/>
            <person name="Luecker S."/>
            <person name="Lage O.M."/>
            <person name="Pohl T."/>
            <person name="Merkel B.J."/>
            <person name="Hornburger P."/>
            <person name="Mueller R.-W."/>
            <person name="Bruemmer F."/>
            <person name="Labrenz M."/>
            <person name="Spormann A.M."/>
            <person name="Op den Camp H."/>
            <person name="Overmann J."/>
            <person name="Amann R."/>
            <person name="Jetten M.S.M."/>
            <person name="Mascher T."/>
            <person name="Medema M.H."/>
            <person name="Devos D.P."/>
            <person name="Kaster A.-K."/>
            <person name="Ovreas L."/>
            <person name="Rohde M."/>
            <person name="Galperin M.Y."/>
            <person name="Jogler C."/>
        </authorList>
    </citation>
    <scope>NUCLEOTIDE SEQUENCE [LARGE SCALE GENOMIC DNA]</scope>
    <source>
        <strain evidence="2 3">Pan241w</strain>
    </source>
</reference>
<dbReference type="AlphaFoldDB" id="A0A517RLE7"/>
<protein>
    <submittedName>
        <fullName evidence="2">RNA polymerase sigma factor</fullName>
    </submittedName>
</protein>
<keyword evidence="3" id="KW-1185">Reference proteome</keyword>
<organism evidence="2 3">
    <name type="scientific">Gimesia alba</name>
    <dbReference type="NCBI Taxonomy" id="2527973"/>
    <lineage>
        <taxon>Bacteria</taxon>
        <taxon>Pseudomonadati</taxon>
        <taxon>Planctomycetota</taxon>
        <taxon>Planctomycetia</taxon>
        <taxon>Planctomycetales</taxon>
        <taxon>Planctomycetaceae</taxon>
        <taxon>Gimesia</taxon>
    </lineage>
</organism>
<evidence type="ECO:0000259" key="1">
    <source>
        <dbReference type="Pfam" id="PF04542"/>
    </source>
</evidence>
<dbReference type="SUPFAM" id="SSF88946">
    <property type="entry name" value="Sigma2 domain of RNA polymerase sigma factors"/>
    <property type="match status" value="1"/>
</dbReference>
<feature type="domain" description="RNA polymerase sigma-70 region 2" evidence="1">
    <location>
        <begin position="23"/>
        <end position="81"/>
    </location>
</feature>
<proteinExistence type="predicted"/>
<evidence type="ECO:0000313" key="3">
    <source>
        <dbReference type="Proteomes" id="UP000317171"/>
    </source>
</evidence>
<dbReference type="EMBL" id="CP036269">
    <property type="protein sequence ID" value="QDT44642.1"/>
    <property type="molecule type" value="Genomic_DNA"/>
</dbReference>
<sequence length="102" mass="11998">MNELPPQPASEPADQQEFLRVFLANEREIQRYVAALIPARADAQEIVQQTAILLWEKFDKYDRSRPFAPWACRFALNVSRQWPARRAMRSSTRRASHWSHSM</sequence>
<dbReference type="RefSeq" id="WP_145220262.1">
    <property type="nucleotide sequence ID" value="NZ_CP036269.1"/>
</dbReference>
<dbReference type="InterPro" id="IPR007627">
    <property type="entry name" value="RNA_pol_sigma70_r2"/>
</dbReference>
<name>A0A517RLE7_9PLAN</name>
<dbReference type="GO" id="GO:0003700">
    <property type="term" value="F:DNA-binding transcription factor activity"/>
    <property type="evidence" value="ECO:0007669"/>
    <property type="project" value="InterPro"/>
</dbReference>
<evidence type="ECO:0000313" key="2">
    <source>
        <dbReference type="EMBL" id="QDT44642.1"/>
    </source>
</evidence>